<dbReference type="FunFam" id="1.10.630.10:FF:000238">
    <property type="entry name" value="Cytochrome P450 2A6"/>
    <property type="match status" value="1"/>
</dbReference>
<dbReference type="HOGENOM" id="CLU_001570_22_3_1"/>
<evidence type="ECO:0000256" key="2">
    <source>
        <dbReference type="ARBA" id="ARBA00004174"/>
    </source>
</evidence>
<evidence type="ECO:0000313" key="15">
    <source>
        <dbReference type="Ensembl" id="ENSCPOP00000014804.2"/>
    </source>
</evidence>
<dbReference type="InParanoid" id="H0VVS8"/>
<evidence type="ECO:0000256" key="10">
    <source>
        <dbReference type="ARBA" id="ARBA00023004"/>
    </source>
</evidence>
<comment type="similarity">
    <text evidence="4 13">Belongs to the cytochrome P450 family.</text>
</comment>
<comment type="function">
    <text evidence="13">Cytochromes P450 are a group of heme-thiolate monooxygenases.</text>
</comment>
<dbReference type="InterPro" id="IPR050182">
    <property type="entry name" value="Cytochrome_P450_fam2"/>
</dbReference>
<dbReference type="GO" id="GO:0005789">
    <property type="term" value="C:endoplasmic reticulum membrane"/>
    <property type="evidence" value="ECO:0007669"/>
    <property type="project" value="UniProtKB-SubCell"/>
</dbReference>
<dbReference type="PRINTS" id="PR01684">
    <property type="entry name" value="EP450ICYP2A"/>
</dbReference>
<dbReference type="EC" id="1.14.14.1" evidence="13"/>
<dbReference type="GO" id="GO:0009804">
    <property type="term" value="P:coumarin metabolic process"/>
    <property type="evidence" value="ECO:0007669"/>
    <property type="project" value="TreeGrafter"/>
</dbReference>
<keyword evidence="11 13" id="KW-0503">Monooxygenase</keyword>
<dbReference type="OMA" id="QLYEIFY"/>
<keyword evidence="9 13" id="KW-0560">Oxidoreductase</keyword>
<keyword evidence="14" id="KW-0732">Signal</keyword>
<evidence type="ECO:0000256" key="4">
    <source>
        <dbReference type="ARBA" id="ARBA00010617"/>
    </source>
</evidence>
<dbReference type="EMBL" id="AAKN02054829">
    <property type="status" value="NOT_ANNOTATED_CDS"/>
    <property type="molecule type" value="Genomic_DNA"/>
</dbReference>
<evidence type="ECO:0000256" key="3">
    <source>
        <dbReference type="ARBA" id="ARBA00004406"/>
    </source>
</evidence>
<evidence type="ECO:0000256" key="11">
    <source>
        <dbReference type="ARBA" id="ARBA00023033"/>
    </source>
</evidence>
<dbReference type="VEuPathDB" id="HostDB:ENSCPOG00000021169"/>
<evidence type="ECO:0000313" key="16">
    <source>
        <dbReference type="Proteomes" id="UP000005447"/>
    </source>
</evidence>
<dbReference type="GO" id="GO:0019373">
    <property type="term" value="P:epoxygenase P450 pathway"/>
    <property type="evidence" value="ECO:0007669"/>
    <property type="project" value="TreeGrafter"/>
</dbReference>
<feature type="signal peptide" evidence="14">
    <location>
        <begin position="1"/>
        <end position="19"/>
    </location>
</feature>
<dbReference type="GO" id="GO:0005506">
    <property type="term" value="F:iron ion binding"/>
    <property type="evidence" value="ECO:0007669"/>
    <property type="project" value="UniProtKB-UniRule"/>
</dbReference>
<reference evidence="15" key="2">
    <citation type="submission" date="2025-08" db="UniProtKB">
        <authorList>
            <consortium name="Ensembl"/>
        </authorList>
    </citation>
    <scope>IDENTIFICATION</scope>
    <source>
        <strain evidence="15">2N</strain>
    </source>
</reference>
<keyword evidence="5 13" id="KW-0349">Heme</keyword>
<dbReference type="GO" id="GO:0020037">
    <property type="term" value="F:heme binding"/>
    <property type="evidence" value="ECO:0007669"/>
    <property type="project" value="UniProtKB-UniRule"/>
</dbReference>
<dbReference type="Pfam" id="PF00067">
    <property type="entry name" value="p450"/>
    <property type="match status" value="2"/>
</dbReference>
<dbReference type="GeneTree" id="ENSGT00940000154117"/>
<dbReference type="EMBL" id="AAKN02054830">
    <property type="status" value="NOT_ANNOTATED_CDS"/>
    <property type="molecule type" value="Genomic_DNA"/>
</dbReference>
<dbReference type="SUPFAM" id="SSF48264">
    <property type="entry name" value="Cytochrome P450"/>
    <property type="match status" value="1"/>
</dbReference>
<dbReference type="GO" id="GO:0008392">
    <property type="term" value="F:arachidonate epoxygenase activity"/>
    <property type="evidence" value="ECO:0007669"/>
    <property type="project" value="TreeGrafter"/>
</dbReference>
<dbReference type="PANTHER" id="PTHR24300">
    <property type="entry name" value="CYTOCHROME P450 508A4-RELATED"/>
    <property type="match status" value="1"/>
</dbReference>
<keyword evidence="8 13" id="KW-0492">Microsome</keyword>
<dbReference type="Gene3D" id="1.10.630.10">
    <property type="entry name" value="Cytochrome P450"/>
    <property type="match status" value="1"/>
</dbReference>
<dbReference type="InterPro" id="IPR036396">
    <property type="entry name" value="Cyt_P450_sf"/>
</dbReference>
<dbReference type="PRINTS" id="PR00463">
    <property type="entry name" value="EP450I"/>
</dbReference>
<dbReference type="Bgee" id="ENSCPOG00000021169">
    <property type="expression patterns" value="Expressed in adult mammalian kidney and 6 other cell types or tissues"/>
</dbReference>
<evidence type="ECO:0000256" key="9">
    <source>
        <dbReference type="ARBA" id="ARBA00023002"/>
    </source>
</evidence>
<feature type="chain" id="PRO_5012610104" description="Cytochrome P450" evidence="14">
    <location>
        <begin position="20"/>
        <end position="447"/>
    </location>
</feature>
<dbReference type="GO" id="GO:0006805">
    <property type="term" value="P:xenobiotic metabolic process"/>
    <property type="evidence" value="ECO:0007669"/>
    <property type="project" value="TreeGrafter"/>
</dbReference>
<evidence type="ECO:0000256" key="1">
    <source>
        <dbReference type="ARBA" id="ARBA00001971"/>
    </source>
</evidence>
<dbReference type="STRING" id="10141.ENSCPOP00000014804"/>
<evidence type="ECO:0000256" key="13">
    <source>
        <dbReference type="RuleBase" id="RU368053"/>
    </source>
</evidence>
<keyword evidence="12" id="KW-0472">Membrane</keyword>
<evidence type="ECO:0000256" key="8">
    <source>
        <dbReference type="ARBA" id="ARBA00022848"/>
    </source>
</evidence>
<sequence>MLASGILLLILLTCLGVMALMSVWKQRTLWGKLPPGPTPLPLIGNYLQVDINKMYSCLMKMSKLYGPVFTIYLGLRRVVVLCGYDAIKEALVDQAEDFSGRSENFTFNRLFFQGYGERFRNWEFSKQLRCFSISTLKDFGVGKRGIEERIKEEAGYLIEAIQATRGAFIDPTFYLSKSVSNVMNSIVFGDRFEYEDKEFLSLLQLTQRIKRFSASPVGQLYEIFYSVMKHLPGPQQEAFKNMQGLKNFMIKKVEQNQRTLDPNAPRNLIDSFLIRMQEEKKNPNTEFDMENLLMTILTLFYAGTETVSSVLRFGFLLFMKYPEVEAKVHEEIDRVIGKNRQPQFEDRMKMPYLEAVIHEIQRFANFAPVGVSRKITKNTTFRDFFLPKKRNCFGEGLARMELFLFFAIIMQNFRFKSPQAPEDIYVSPKPVGFSRVVPYFTMSFLPR</sequence>
<proteinExistence type="inferred from homology"/>
<evidence type="ECO:0000256" key="12">
    <source>
        <dbReference type="ARBA" id="ARBA00023136"/>
    </source>
</evidence>
<comment type="catalytic activity">
    <reaction evidence="13">
        <text>an organic molecule + reduced [NADPH--hemoprotein reductase] + O2 = an alcohol + oxidized [NADPH--hemoprotein reductase] + H2O + H(+)</text>
        <dbReference type="Rhea" id="RHEA:17149"/>
        <dbReference type="Rhea" id="RHEA-COMP:11964"/>
        <dbReference type="Rhea" id="RHEA-COMP:11965"/>
        <dbReference type="ChEBI" id="CHEBI:15377"/>
        <dbReference type="ChEBI" id="CHEBI:15378"/>
        <dbReference type="ChEBI" id="CHEBI:15379"/>
        <dbReference type="ChEBI" id="CHEBI:30879"/>
        <dbReference type="ChEBI" id="CHEBI:57618"/>
        <dbReference type="ChEBI" id="CHEBI:58210"/>
        <dbReference type="ChEBI" id="CHEBI:142491"/>
        <dbReference type="EC" id="1.14.14.1"/>
    </reaction>
</comment>
<protein>
    <recommendedName>
        <fullName evidence="13">Cytochrome P450</fullName>
        <ecNumber evidence="13">1.14.14.1</ecNumber>
    </recommendedName>
</protein>
<accession>H0VVS8</accession>
<comment type="subcellular location">
    <subcellularLocation>
        <location evidence="3 13">Endoplasmic reticulum membrane</location>
        <topology evidence="3">Peripheral membrane protein</topology>
    </subcellularLocation>
    <subcellularLocation>
        <location evidence="2 13">Microsome membrane</location>
        <topology evidence="2">Peripheral membrane protein</topology>
    </subcellularLocation>
</comment>
<dbReference type="Proteomes" id="UP000005447">
    <property type="component" value="Unassembled WGS sequence"/>
</dbReference>
<comment type="cofactor">
    <cofactor evidence="1 13">
        <name>heme</name>
        <dbReference type="ChEBI" id="CHEBI:30413"/>
    </cofactor>
</comment>
<evidence type="ECO:0000256" key="7">
    <source>
        <dbReference type="ARBA" id="ARBA00022824"/>
    </source>
</evidence>
<dbReference type="InterPro" id="IPR008067">
    <property type="entry name" value="Cyt_P450_E_grp-I_CYP2A-like"/>
</dbReference>
<organism evidence="15 16">
    <name type="scientific">Cavia porcellus</name>
    <name type="common">Guinea pig</name>
    <dbReference type="NCBI Taxonomy" id="10141"/>
    <lineage>
        <taxon>Eukaryota</taxon>
        <taxon>Metazoa</taxon>
        <taxon>Chordata</taxon>
        <taxon>Craniata</taxon>
        <taxon>Vertebrata</taxon>
        <taxon>Euteleostomi</taxon>
        <taxon>Mammalia</taxon>
        <taxon>Eutheria</taxon>
        <taxon>Euarchontoglires</taxon>
        <taxon>Glires</taxon>
        <taxon>Rodentia</taxon>
        <taxon>Hystricomorpha</taxon>
        <taxon>Caviidae</taxon>
        <taxon>Cavia</taxon>
    </lineage>
</organism>
<reference evidence="16" key="1">
    <citation type="journal article" date="2011" name="Nature">
        <title>A high-resolution map of human evolutionary constraint using 29 mammals.</title>
        <authorList>
            <person name="Lindblad-Toh K."/>
            <person name="Garber M."/>
            <person name="Zuk O."/>
            <person name="Lin M.F."/>
            <person name="Parker B.J."/>
            <person name="Washietl S."/>
            <person name="Kheradpour P."/>
            <person name="Ernst J."/>
            <person name="Jordan G."/>
            <person name="Mauceli E."/>
            <person name="Ward L.D."/>
            <person name="Lowe C.B."/>
            <person name="Holloway A.K."/>
            <person name="Clamp M."/>
            <person name="Gnerre S."/>
            <person name="Alfoldi J."/>
            <person name="Beal K."/>
            <person name="Chang J."/>
            <person name="Clawson H."/>
            <person name="Cuff J."/>
            <person name="Di Palma F."/>
            <person name="Fitzgerald S."/>
            <person name="Flicek P."/>
            <person name="Guttman M."/>
            <person name="Hubisz M.J."/>
            <person name="Jaffe D.B."/>
            <person name="Jungreis I."/>
            <person name="Kent W.J."/>
            <person name="Kostka D."/>
            <person name="Lara M."/>
            <person name="Martins A.L."/>
            <person name="Massingham T."/>
            <person name="Moltke I."/>
            <person name="Raney B.J."/>
            <person name="Rasmussen M.D."/>
            <person name="Robinson J."/>
            <person name="Stark A."/>
            <person name="Vilella A.J."/>
            <person name="Wen J."/>
            <person name="Xie X."/>
            <person name="Zody M.C."/>
            <person name="Baldwin J."/>
            <person name="Bloom T."/>
            <person name="Chin C.W."/>
            <person name="Heiman D."/>
            <person name="Nicol R."/>
            <person name="Nusbaum C."/>
            <person name="Young S."/>
            <person name="Wilkinson J."/>
            <person name="Worley K.C."/>
            <person name="Kovar C.L."/>
            <person name="Muzny D.M."/>
            <person name="Gibbs R.A."/>
            <person name="Cree A."/>
            <person name="Dihn H.H."/>
            <person name="Fowler G."/>
            <person name="Jhangiani S."/>
            <person name="Joshi V."/>
            <person name="Lee S."/>
            <person name="Lewis L.R."/>
            <person name="Nazareth L.V."/>
            <person name="Okwuonu G."/>
            <person name="Santibanez J."/>
            <person name="Warren W.C."/>
            <person name="Mardis E.R."/>
            <person name="Weinstock G.M."/>
            <person name="Wilson R.K."/>
            <person name="Delehaunty K."/>
            <person name="Dooling D."/>
            <person name="Fronik C."/>
            <person name="Fulton L."/>
            <person name="Fulton B."/>
            <person name="Graves T."/>
            <person name="Minx P."/>
            <person name="Sodergren E."/>
            <person name="Birney E."/>
            <person name="Margulies E.H."/>
            <person name="Herrero J."/>
            <person name="Green E.D."/>
            <person name="Haussler D."/>
            <person name="Siepel A."/>
            <person name="Goldman N."/>
            <person name="Pollard K.S."/>
            <person name="Pedersen J.S."/>
            <person name="Lander E.S."/>
            <person name="Kellis M."/>
        </authorList>
    </citation>
    <scope>NUCLEOTIDE SEQUENCE [LARGE SCALE GENOMIC DNA]</scope>
    <source>
        <strain evidence="16">2N</strain>
    </source>
</reference>
<dbReference type="Ensembl" id="ENSCPOT00000023648.2">
    <property type="protein sequence ID" value="ENSCPOP00000014804.2"/>
    <property type="gene ID" value="ENSCPOG00000021169.2"/>
</dbReference>
<evidence type="ECO:0000256" key="5">
    <source>
        <dbReference type="ARBA" id="ARBA00022617"/>
    </source>
</evidence>
<evidence type="ECO:0000256" key="14">
    <source>
        <dbReference type="SAM" id="SignalP"/>
    </source>
</evidence>
<keyword evidence="16" id="KW-1185">Reference proteome</keyword>
<evidence type="ECO:0000256" key="6">
    <source>
        <dbReference type="ARBA" id="ARBA00022723"/>
    </source>
</evidence>
<gene>
    <name evidence="15" type="primary">LOC100718540</name>
</gene>
<dbReference type="GO" id="GO:0016712">
    <property type="term" value="F:oxidoreductase activity, acting on paired donors, with incorporation or reduction of molecular oxygen, reduced flavin or flavoprotein as one donor, and incorporation of one atom of oxygen"/>
    <property type="evidence" value="ECO:0007669"/>
    <property type="project" value="UniProtKB-EC"/>
</dbReference>
<dbReference type="InterPro" id="IPR001128">
    <property type="entry name" value="Cyt_P450"/>
</dbReference>
<dbReference type="PANTHER" id="PTHR24300:SF103">
    <property type="entry name" value="CYTOCHROME P450-RELATED"/>
    <property type="match status" value="1"/>
</dbReference>
<keyword evidence="6 13" id="KW-0479">Metal-binding</keyword>
<name>H0VVS8_CAVPO</name>
<dbReference type="AlphaFoldDB" id="H0VVS8"/>
<keyword evidence="10 13" id="KW-0408">Iron</keyword>
<dbReference type="InterPro" id="IPR002401">
    <property type="entry name" value="Cyt_P450_E_grp-I"/>
</dbReference>
<reference evidence="15" key="3">
    <citation type="submission" date="2025-09" db="UniProtKB">
        <authorList>
            <consortium name="Ensembl"/>
        </authorList>
    </citation>
    <scope>IDENTIFICATION</scope>
    <source>
        <strain evidence="15">2N</strain>
    </source>
</reference>
<keyword evidence="7 13" id="KW-0256">Endoplasmic reticulum</keyword>